<evidence type="ECO:0000256" key="6">
    <source>
        <dbReference type="ARBA" id="ARBA00022842"/>
    </source>
</evidence>
<dbReference type="HAMAP" id="MF_01286">
    <property type="entry name" value="DGGGP_synth"/>
    <property type="match status" value="1"/>
</dbReference>
<evidence type="ECO:0000256" key="10">
    <source>
        <dbReference type="ARBA" id="ARBA00023209"/>
    </source>
</evidence>
<dbReference type="UniPathway" id="UPA00940"/>
<feature type="transmembrane region" description="Helical" evidence="12">
    <location>
        <begin position="47"/>
        <end position="69"/>
    </location>
</feature>
<keyword evidence="8 12" id="KW-0443">Lipid metabolism</keyword>
<dbReference type="KEGG" id="mmet:MCMEM_2160"/>
<accession>A0A0E3STV6</accession>
<dbReference type="EMBL" id="CP009518">
    <property type="protein sequence ID" value="AKB86213.1"/>
    <property type="molecule type" value="Genomic_DNA"/>
</dbReference>
<proteinExistence type="inferred from homology"/>
<comment type="catalytic activity">
    <reaction evidence="12">
        <text>sn-3-O-(geranylgeranyl)glycerol 1-phosphate + (2E,6E,10E)-geranylgeranyl diphosphate = 2,3-bis-O-(geranylgeranyl)-sn-glycerol 1-phosphate + diphosphate</text>
        <dbReference type="Rhea" id="RHEA:18109"/>
        <dbReference type="ChEBI" id="CHEBI:33019"/>
        <dbReference type="ChEBI" id="CHEBI:57677"/>
        <dbReference type="ChEBI" id="CHEBI:58756"/>
        <dbReference type="ChEBI" id="CHEBI:58837"/>
        <dbReference type="EC" id="2.5.1.42"/>
    </reaction>
</comment>
<keyword evidence="2 12" id="KW-1003">Cell membrane</keyword>
<dbReference type="STRING" id="1434104.MCMEM_2160"/>
<feature type="transmembrane region" description="Helical" evidence="12">
    <location>
        <begin position="90"/>
        <end position="107"/>
    </location>
</feature>
<dbReference type="Proteomes" id="UP000033048">
    <property type="component" value="Chromosome"/>
</dbReference>
<comment type="cofactor">
    <cofactor evidence="12">
        <name>Mg(2+)</name>
        <dbReference type="ChEBI" id="CHEBI:18420"/>
    </cofactor>
</comment>
<dbReference type="AlphaFoldDB" id="A0A0E3STV6"/>
<evidence type="ECO:0000256" key="3">
    <source>
        <dbReference type="ARBA" id="ARBA00022516"/>
    </source>
</evidence>
<keyword evidence="9 12" id="KW-0472">Membrane</keyword>
<keyword evidence="6 12" id="KW-0460">Magnesium</keyword>
<comment type="pathway">
    <text evidence="12">Membrane lipid metabolism; glycerophospholipid metabolism.</text>
</comment>
<evidence type="ECO:0000256" key="7">
    <source>
        <dbReference type="ARBA" id="ARBA00022989"/>
    </source>
</evidence>
<dbReference type="InterPro" id="IPR000537">
    <property type="entry name" value="UbiA_prenyltransferase"/>
</dbReference>
<dbReference type="GO" id="GO:0046474">
    <property type="term" value="P:glycerophospholipid biosynthetic process"/>
    <property type="evidence" value="ECO:0007669"/>
    <property type="project" value="UniProtKB-UniRule"/>
</dbReference>
<name>A0A0E3STV6_METMT</name>
<evidence type="ECO:0000256" key="4">
    <source>
        <dbReference type="ARBA" id="ARBA00022679"/>
    </source>
</evidence>
<feature type="transmembrane region" description="Helical" evidence="12">
    <location>
        <begin position="170"/>
        <end position="188"/>
    </location>
</feature>
<keyword evidence="7 12" id="KW-1133">Transmembrane helix</keyword>
<feature type="transmembrane region" description="Helical" evidence="12">
    <location>
        <begin position="113"/>
        <end position="134"/>
    </location>
</feature>
<dbReference type="GO" id="GO:0000287">
    <property type="term" value="F:magnesium ion binding"/>
    <property type="evidence" value="ECO:0007669"/>
    <property type="project" value="UniProtKB-UniRule"/>
</dbReference>
<feature type="transmembrane region" description="Helical" evidence="12">
    <location>
        <begin position="241"/>
        <end position="260"/>
    </location>
</feature>
<keyword evidence="14" id="KW-1185">Reference proteome</keyword>
<keyword evidence="5 12" id="KW-0812">Transmembrane</keyword>
<dbReference type="EC" id="2.5.1.42" evidence="12"/>
<evidence type="ECO:0000256" key="8">
    <source>
        <dbReference type="ARBA" id="ARBA00023098"/>
    </source>
</evidence>
<evidence type="ECO:0000256" key="12">
    <source>
        <dbReference type="HAMAP-Rule" id="MF_01286"/>
    </source>
</evidence>
<dbReference type="Gene3D" id="1.10.357.140">
    <property type="entry name" value="UbiA prenyltransferase"/>
    <property type="match status" value="1"/>
</dbReference>
<comment type="similarity">
    <text evidence="12">Belongs to the UbiA prenyltransferase family. DGGGP synthase subfamily.</text>
</comment>
<dbReference type="GO" id="GO:0047295">
    <property type="term" value="F:geranylgeranylglycerol-phosphate geranylgeranyltransferase activity"/>
    <property type="evidence" value="ECO:0007669"/>
    <property type="project" value="UniProtKB-UniRule"/>
</dbReference>
<evidence type="ECO:0000313" key="13">
    <source>
        <dbReference type="EMBL" id="AKB86213.1"/>
    </source>
</evidence>
<evidence type="ECO:0000313" key="14">
    <source>
        <dbReference type="Proteomes" id="UP000033048"/>
    </source>
</evidence>
<evidence type="ECO:0000256" key="2">
    <source>
        <dbReference type="ARBA" id="ARBA00022475"/>
    </source>
</evidence>
<organism evidence="13 14">
    <name type="scientific">Methanococcoides methylutens MM1</name>
    <dbReference type="NCBI Taxonomy" id="1434104"/>
    <lineage>
        <taxon>Archaea</taxon>
        <taxon>Methanobacteriati</taxon>
        <taxon>Methanobacteriota</taxon>
        <taxon>Stenosarchaea group</taxon>
        <taxon>Methanomicrobia</taxon>
        <taxon>Methanosarcinales</taxon>
        <taxon>Methanosarcinaceae</taxon>
        <taxon>Methanococcoides</taxon>
    </lineage>
</organism>
<keyword evidence="11 12" id="KW-1208">Phospholipid metabolism</keyword>
<keyword evidence="4 12" id="KW-0808">Transferase</keyword>
<feature type="transmembrane region" description="Helical" evidence="12">
    <location>
        <begin position="21"/>
        <end position="41"/>
    </location>
</feature>
<dbReference type="PANTHER" id="PTHR42723">
    <property type="entry name" value="CHLOROPHYLL SYNTHASE"/>
    <property type="match status" value="1"/>
</dbReference>
<evidence type="ECO:0000256" key="9">
    <source>
        <dbReference type="ARBA" id="ARBA00023136"/>
    </source>
</evidence>
<keyword evidence="10 12" id="KW-0594">Phospholipid biosynthesis</keyword>
<dbReference type="GO" id="GO:0005886">
    <property type="term" value="C:plasma membrane"/>
    <property type="evidence" value="ECO:0007669"/>
    <property type="project" value="UniProtKB-SubCell"/>
</dbReference>
<evidence type="ECO:0000256" key="1">
    <source>
        <dbReference type="ARBA" id="ARBA00004651"/>
    </source>
</evidence>
<feature type="transmembrane region" description="Helical" evidence="12">
    <location>
        <begin position="146"/>
        <end position="164"/>
    </location>
</feature>
<evidence type="ECO:0000256" key="5">
    <source>
        <dbReference type="ARBA" id="ARBA00022692"/>
    </source>
</evidence>
<protein>
    <recommendedName>
        <fullName evidence="12">Digeranylgeranylglyceryl phosphate synthase</fullName>
        <shortName evidence="12">DGGGP synthase</shortName>
        <shortName evidence="12">DGGGPS</shortName>
        <ecNumber evidence="12">2.5.1.42</ecNumber>
    </recommendedName>
    <alternativeName>
        <fullName evidence="12">(S)-2,3-di-O-geranylgeranylglyceryl phosphate synthase</fullName>
    </alternativeName>
    <alternativeName>
        <fullName evidence="12">Geranylgeranylglycerol-phosphate geranylgeranyltransferase</fullName>
    </alternativeName>
</protein>
<evidence type="ECO:0000256" key="11">
    <source>
        <dbReference type="ARBA" id="ARBA00023264"/>
    </source>
</evidence>
<dbReference type="PATRIC" id="fig|1434104.5.peg.2353"/>
<dbReference type="InterPro" id="IPR050475">
    <property type="entry name" value="Prenyltransferase_related"/>
</dbReference>
<dbReference type="InterPro" id="IPR023547">
    <property type="entry name" value="DGGGP_synth"/>
</dbReference>
<dbReference type="CDD" id="cd13961">
    <property type="entry name" value="PT_UbiA_DGGGPS"/>
    <property type="match status" value="1"/>
</dbReference>
<dbReference type="PANTHER" id="PTHR42723:SF1">
    <property type="entry name" value="CHLOROPHYLL SYNTHASE, CHLOROPLASTIC"/>
    <property type="match status" value="1"/>
</dbReference>
<comment type="subcellular location">
    <subcellularLocation>
        <location evidence="1 12">Cell membrane</location>
        <topology evidence="1 12">Multi-pass membrane protein</topology>
    </subcellularLocation>
</comment>
<reference evidence="13 14" key="1">
    <citation type="submission" date="2014-07" db="EMBL/GenBank/DDBJ databases">
        <title>Methanogenic archaea and the global carbon cycle.</title>
        <authorList>
            <person name="Henriksen J.R."/>
            <person name="Luke J."/>
            <person name="Reinhart S."/>
            <person name="Benedict M.N."/>
            <person name="Youngblut N.D."/>
            <person name="Metcalf M.E."/>
            <person name="Whitaker R.J."/>
            <person name="Metcalf W.W."/>
        </authorList>
    </citation>
    <scope>NUCLEOTIDE SEQUENCE [LARGE SCALE GENOMIC DNA]</scope>
    <source>
        <strain evidence="13 14">MM1</strain>
    </source>
</reference>
<dbReference type="HOGENOM" id="CLU_073311_1_1_2"/>
<dbReference type="Pfam" id="PF01040">
    <property type="entry name" value="UbiA"/>
    <property type="match status" value="1"/>
</dbReference>
<dbReference type="InterPro" id="IPR044878">
    <property type="entry name" value="UbiA_sf"/>
</dbReference>
<feature type="transmembrane region" description="Helical" evidence="12">
    <location>
        <begin position="216"/>
        <end position="235"/>
    </location>
</feature>
<gene>
    <name evidence="13" type="ORF">MCMEM_2160</name>
</gene>
<keyword evidence="3 12" id="KW-0444">Lipid biosynthesis</keyword>
<comment type="function">
    <text evidence="12">Prenyltransferase that catalyzes the transfer of the geranylgeranyl moiety of geranylgeranyl diphosphate (GGPP) to the C2 hydroxyl of (S)-3-O-geranylgeranylglyceryl phosphate (GGGP). This reaction is the second ether-bond-formation step in the biosynthesis of archaeal membrane lipids.</text>
</comment>
<dbReference type="Gene3D" id="1.20.120.1780">
    <property type="entry name" value="UbiA prenyltransferase"/>
    <property type="match status" value="1"/>
</dbReference>
<dbReference type="NCBIfam" id="NF009521">
    <property type="entry name" value="PRK12882.1"/>
    <property type="match status" value="1"/>
</dbReference>
<sequence>MFEEGIKMRSYLELMRAGNCAMAAFAALVGVMIAFNILSSAGSSTLFSFYDTALVFLIVFFVTGAGNGLNDYFDIDIDTVNKPSRPIPSGRISLSSALYFSLMLFGAGVAMAFLVNVLCGIIALLNSIVLILYAKSLKRTPFFGNASVGYLTGSTFLFGGAVFGMEGLQAVGILFLLATLATIAREIVKDIEDVEGDKKEGARTLPILIGSKKASYVAAAFGFIAMLASPVPYLQSILNERYLFVVAIADIFFLIAVYQILGKNDAARSSKLFKFAMLFALVSFIVGA</sequence>